<dbReference type="Proteomes" id="UP001388366">
    <property type="component" value="Unassembled WGS sequence"/>
</dbReference>
<comment type="caution">
    <text evidence="2">The sequence shown here is derived from an EMBL/GenBank/DDBJ whole genome shotgun (WGS) entry which is preliminary data.</text>
</comment>
<name>A0ABU9U7C9_9GAMM</name>
<gene>
    <name evidence="2" type="ORF">WNY63_18505</name>
</gene>
<dbReference type="InterPro" id="IPR032710">
    <property type="entry name" value="NTF2-like_dom_sf"/>
</dbReference>
<evidence type="ECO:0000313" key="2">
    <source>
        <dbReference type="EMBL" id="MEM5552715.1"/>
    </source>
</evidence>
<dbReference type="RefSeq" id="WP_169327182.1">
    <property type="nucleotide sequence ID" value="NZ_JBBMQU010000047.1"/>
</dbReference>
<feature type="domain" description="SnoaL-like" evidence="1">
    <location>
        <begin position="13"/>
        <end position="112"/>
    </location>
</feature>
<dbReference type="Gene3D" id="3.10.450.50">
    <property type="match status" value="1"/>
</dbReference>
<dbReference type="Pfam" id="PF12680">
    <property type="entry name" value="SnoaL_2"/>
    <property type="match status" value="1"/>
</dbReference>
<dbReference type="InterPro" id="IPR037401">
    <property type="entry name" value="SnoaL-like"/>
</dbReference>
<organism evidence="2 3">
    <name type="scientific">Pseudoalteromonas neustonica</name>
    <dbReference type="NCBI Taxonomy" id="1840331"/>
    <lineage>
        <taxon>Bacteria</taxon>
        <taxon>Pseudomonadati</taxon>
        <taxon>Pseudomonadota</taxon>
        <taxon>Gammaproteobacteria</taxon>
        <taxon>Alteromonadales</taxon>
        <taxon>Pseudoalteromonadaceae</taxon>
        <taxon>Pseudoalteromonas</taxon>
    </lineage>
</organism>
<accession>A0ABU9U7C9</accession>
<sequence>MREQKIENFVNIYQQLSKDSLHLLDDIYHPSICFSDPLHTVNGLDDLHSYFADLYSNVTECRFDISSFHSVDDNAFLYWTMYYRHPKLASHKEIAVQGHSHLVFDGNKIKLHRDYFDVGELLYQQIPLIGPVIKLINKRATQS</sequence>
<dbReference type="EMBL" id="JBBMQU010000047">
    <property type="protein sequence ID" value="MEM5552715.1"/>
    <property type="molecule type" value="Genomic_DNA"/>
</dbReference>
<reference evidence="2 3" key="1">
    <citation type="submission" date="2024-03" db="EMBL/GenBank/DDBJ databases">
        <title>Community enrichment and isolation of bacterial strains for fucoidan degradation.</title>
        <authorList>
            <person name="Sichert A."/>
        </authorList>
    </citation>
    <scope>NUCLEOTIDE SEQUENCE [LARGE SCALE GENOMIC DNA]</scope>
    <source>
        <strain evidence="2 3">AS81</strain>
    </source>
</reference>
<proteinExistence type="predicted"/>
<evidence type="ECO:0000313" key="3">
    <source>
        <dbReference type="Proteomes" id="UP001388366"/>
    </source>
</evidence>
<protein>
    <submittedName>
        <fullName evidence="2">Nuclear transport factor 2 family protein</fullName>
    </submittedName>
</protein>
<keyword evidence="3" id="KW-1185">Reference proteome</keyword>
<evidence type="ECO:0000259" key="1">
    <source>
        <dbReference type="Pfam" id="PF12680"/>
    </source>
</evidence>
<dbReference type="SUPFAM" id="SSF54427">
    <property type="entry name" value="NTF2-like"/>
    <property type="match status" value="1"/>
</dbReference>